<gene>
    <name evidence="3" type="ORF">pqer_cds_646</name>
</gene>
<feature type="transmembrane region" description="Helical" evidence="2">
    <location>
        <begin position="109"/>
        <end position="127"/>
    </location>
</feature>
<evidence type="ECO:0000256" key="2">
    <source>
        <dbReference type="SAM" id="Phobius"/>
    </source>
</evidence>
<dbReference type="KEGG" id="vg:36844209"/>
<accession>A0A2U7U9E4</accession>
<keyword evidence="2" id="KW-1133">Transmembrane helix</keyword>
<feature type="region of interest" description="Disordered" evidence="1">
    <location>
        <begin position="22"/>
        <end position="59"/>
    </location>
</feature>
<dbReference type="RefSeq" id="YP_009483337.1">
    <property type="nucleotide sequence ID" value="NC_037667.1"/>
</dbReference>
<name>A0A2U7U9E4_9VIRU</name>
<evidence type="ECO:0000256" key="1">
    <source>
        <dbReference type="SAM" id="MobiDB-lite"/>
    </source>
</evidence>
<reference evidence="3" key="1">
    <citation type="journal article" date="2018" name="Nat. Commun.">
        <title>Diversity and evolution of the emerging Pandoraviridae family.</title>
        <authorList>
            <person name="Legendre M."/>
            <person name="Fabre E."/>
            <person name="Poirot O."/>
            <person name="Jeudy S."/>
            <person name="Lartigue A."/>
            <person name="Alempic J.M."/>
            <person name="Beucher L."/>
            <person name="Philippe N."/>
            <person name="Bertaux L."/>
            <person name="Christo-Foroux E."/>
            <person name="Labadie K."/>
            <person name="Coute Y."/>
            <person name="Abergel C."/>
            <person name="Claverie J.M."/>
        </authorList>
    </citation>
    <scope>NUCLEOTIDE SEQUENCE [LARGE SCALE GENOMIC DNA]</scope>
    <source>
        <strain evidence="3">Quercus</strain>
    </source>
</reference>
<organism evidence="3">
    <name type="scientific">Pandoravirus quercus</name>
    <dbReference type="NCBI Taxonomy" id="2107709"/>
    <lineage>
        <taxon>Viruses</taxon>
        <taxon>Pandoravirus</taxon>
    </lineage>
</organism>
<keyword evidence="2" id="KW-0812">Transmembrane</keyword>
<proteinExistence type="predicted"/>
<sequence>MQRTRSLALPLTRRAGVRAFSTSGSAQALRRWPRSRPLPTGPRGRHPPQPIAPRPQPLEAMPPLLGRASLMALASVTISGCASAAWSIQQHRRYTPSYRPTSRAMAAKAALSGVVTGLFVAAASPALMPTALALGPCLGVAFLAMPMAGIVQVGIGVARAEDAAPKSSGHTWLARTILM</sequence>
<dbReference type="EMBL" id="MG011689">
    <property type="protein sequence ID" value="AVK75068.1"/>
    <property type="molecule type" value="Genomic_DNA"/>
</dbReference>
<feature type="transmembrane region" description="Helical" evidence="2">
    <location>
        <begin position="68"/>
        <end position="88"/>
    </location>
</feature>
<keyword evidence="2" id="KW-0472">Membrane</keyword>
<dbReference type="GeneID" id="36844209"/>
<evidence type="ECO:0000313" key="3">
    <source>
        <dbReference type="EMBL" id="AVK75068.1"/>
    </source>
</evidence>
<feature type="compositionally biased region" description="Pro residues" evidence="1">
    <location>
        <begin position="47"/>
        <end position="56"/>
    </location>
</feature>
<feature type="transmembrane region" description="Helical" evidence="2">
    <location>
        <begin position="133"/>
        <end position="158"/>
    </location>
</feature>
<dbReference type="Proteomes" id="UP000248852">
    <property type="component" value="Segment"/>
</dbReference>
<protein>
    <submittedName>
        <fullName evidence="3">Uncharacterized protein</fullName>
    </submittedName>
</protein>